<keyword evidence="4 8" id="KW-0028">Amino-acid biosynthesis</keyword>
<comment type="caution">
    <text evidence="13">The sequence shown here is derived from an EMBL/GenBank/DDBJ whole genome shotgun (WGS) entry which is preliminary data.</text>
</comment>
<dbReference type="EC" id="1.5.1.2" evidence="8 9"/>
<dbReference type="NCBIfam" id="TIGR00112">
    <property type="entry name" value="proC"/>
    <property type="match status" value="1"/>
</dbReference>
<keyword evidence="3 8" id="KW-0963">Cytoplasm</keyword>
<accession>A0AAE2S932</accession>
<dbReference type="GO" id="GO:0055129">
    <property type="term" value="P:L-proline biosynthetic process"/>
    <property type="evidence" value="ECO:0007669"/>
    <property type="project" value="UniProtKB-UniRule"/>
</dbReference>
<dbReference type="InterPro" id="IPR036291">
    <property type="entry name" value="NAD(P)-bd_dom_sf"/>
</dbReference>
<evidence type="ECO:0000256" key="10">
    <source>
        <dbReference type="PIRSR" id="PIRSR000193-1"/>
    </source>
</evidence>
<evidence type="ECO:0000256" key="4">
    <source>
        <dbReference type="ARBA" id="ARBA00022605"/>
    </source>
</evidence>
<dbReference type="InterPro" id="IPR028939">
    <property type="entry name" value="P5C_Rdtase_cat_N"/>
</dbReference>
<reference evidence="13" key="1">
    <citation type="submission" date="2021-01" db="EMBL/GenBank/DDBJ databases">
        <title>Modified the classification status of verrucomicrobia.</title>
        <authorList>
            <person name="Feng X."/>
        </authorList>
    </citation>
    <scope>NUCLEOTIDE SEQUENCE</scope>
    <source>
        <strain evidence="13">5K15</strain>
    </source>
</reference>
<protein>
    <recommendedName>
        <fullName evidence="8 9">Pyrroline-5-carboxylate reductase</fullName>
        <shortName evidence="8">P5C reductase</shortName>
        <shortName evidence="8">P5CR</shortName>
        <ecNumber evidence="8 9">1.5.1.2</ecNumber>
    </recommendedName>
    <alternativeName>
        <fullName evidence="8">PCA reductase</fullName>
    </alternativeName>
</protein>
<keyword evidence="14" id="KW-1185">Reference proteome</keyword>
<comment type="function">
    <text evidence="8">Catalyzes the reduction of 1-pyrroline-5-carboxylate (PCA) to L-proline.</text>
</comment>
<feature type="binding site" evidence="10">
    <location>
        <position position="55"/>
    </location>
    <ligand>
        <name>NADPH</name>
        <dbReference type="ChEBI" id="CHEBI:57783"/>
    </ligand>
</feature>
<feature type="binding site" evidence="10">
    <location>
        <begin position="6"/>
        <end position="11"/>
    </location>
    <ligand>
        <name>NADP(+)</name>
        <dbReference type="ChEBI" id="CHEBI:58349"/>
    </ligand>
</feature>
<dbReference type="InterPro" id="IPR029036">
    <property type="entry name" value="P5CR_dimer"/>
</dbReference>
<evidence type="ECO:0000313" key="14">
    <source>
        <dbReference type="Proteomes" id="UP000634206"/>
    </source>
</evidence>
<dbReference type="RefSeq" id="WP_309488466.1">
    <property type="nucleotide sequence ID" value="NZ_JAENIG010000001.1"/>
</dbReference>
<dbReference type="AlphaFoldDB" id="A0AAE2S932"/>
<evidence type="ECO:0000256" key="7">
    <source>
        <dbReference type="ARBA" id="ARBA00023002"/>
    </source>
</evidence>
<feature type="domain" description="Pyrroline-5-carboxylate reductase catalytic N-terminal" evidence="11">
    <location>
        <begin position="2"/>
        <end position="97"/>
    </location>
</feature>
<comment type="similarity">
    <text evidence="2 8">Belongs to the pyrroline-5-carboxylate reductase family.</text>
</comment>
<dbReference type="InterPro" id="IPR008927">
    <property type="entry name" value="6-PGluconate_DH-like_C_sf"/>
</dbReference>
<dbReference type="Proteomes" id="UP000634206">
    <property type="component" value="Unassembled WGS sequence"/>
</dbReference>
<name>A0AAE2S932_9BACT</name>
<dbReference type="GO" id="GO:0005737">
    <property type="term" value="C:cytoplasm"/>
    <property type="evidence" value="ECO:0007669"/>
    <property type="project" value="UniProtKB-SubCell"/>
</dbReference>
<keyword evidence="5 8" id="KW-0641">Proline biosynthesis</keyword>
<dbReference type="Pfam" id="PF03807">
    <property type="entry name" value="F420_oxidored"/>
    <property type="match status" value="1"/>
</dbReference>
<comment type="subcellular location">
    <subcellularLocation>
        <location evidence="1 8">Cytoplasm</location>
    </subcellularLocation>
</comment>
<dbReference type="Gene3D" id="1.10.3730.10">
    <property type="entry name" value="ProC C-terminal domain-like"/>
    <property type="match status" value="1"/>
</dbReference>
<dbReference type="SUPFAM" id="SSF51735">
    <property type="entry name" value="NAD(P)-binding Rossmann-fold domains"/>
    <property type="match status" value="1"/>
</dbReference>
<dbReference type="FunFam" id="3.40.50.720:FF:000190">
    <property type="entry name" value="Pyrroline-5-carboxylate reductase"/>
    <property type="match status" value="1"/>
</dbReference>
<evidence type="ECO:0000256" key="2">
    <source>
        <dbReference type="ARBA" id="ARBA00005525"/>
    </source>
</evidence>
<dbReference type="PIRSF" id="PIRSF000193">
    <property type="entry name" value="Pyrrol-5-carb_rd"/>
    <property type="match status" value="1"/>
</dbReference>
<proteinExistence type="inferred from homology"/>
<evidence type="ECO:0000256" key="5">
    <source>
        <dbReference type="ARBA" id="ARBA00022650"/>
    </source>
</evidence>
<evidence type="ECO:0000313" key="13">
    <source>
        <dbReference type="EMBL" id="MBK1853863.1"/>
    </source>
</evidence>
<evidence type="ECO:0000256" key="9">
    <source>
        <dbReference type="NCBIfam" id="TIGR00112"/>
    </source>
</evidence>
<dbReference type="Gene3D" id="3.40.50.720">
    <property type="entry name" value="NAD(P)-binding Rossmann-like Domain"/>
    <property type="match status" value="1"/>
</dbReference>
<keyword evidence="6 8" id="KW-0521">NADP</keyword>
<evidence type="ECO:0000259" key="12">
    <source>
        <dbReference type="Pfam" id="PF14748"/>
    </source>
</evidence>
<dbReference type="EMBL" id="JAENIG010000001">
    <property type="protein sequence ID" value="MBK1853863.1"/>
    <property type="molecule type" value="Genomic_DNA"/>
</dbReference>
<dbReference type="InterPro" id="IPR000304">
    <property type="entry name" value="Pyrroline-COOH_reductase"/>
</dbReference>
<comment type="pathway">
    <text evidence="8">Amino-acid biosynthesis; L-proline biosynthesis; L-proline from L-glutamate 5-semialdehyde: step 1/1.</text>
</comment>
<dbReference type="PANTHER" id="PTHR11645">
    <property type="entry name" value="PYRROLINE-5-CARBOXYLATE REDUCTASE"/>
    <property type="match status" value="1"/>
</dbReference>
<feature type="binding site" evidence="10">
    <location>
        <position position="34"/>
    </location>
    <ligand>
        <name>NADP(+)</name>
        <dbReference type="ChEBI" id="CHEBI:58349"/>
    </ligand>
</feature>
<organism evidence="13 14">
    <name type="scientific">Oceaniferula flava</name>
    <dbReference type="NCBI Taxonomy" id="2800421"/>
    <lineage>
        <taxon>Bacteria</taxon>
        <taxon>Pseudomonadati</taxon>
        <taxon>Verrucomicrobiota</taxon>
        <taxon>Verrucomicrobiia</taxon>
        <taxon>Verrucomicrobiales</taxon>
        <taxon>Verrucomicrobiaceae</taxon>
        <taxon>Oceaniferula</taxon>
    </lineage>
</organism>
<comment type="catalytic activity">
    <reaction evidence="8">
        <text>L-proline + NAD(+) = (S)-1-pyrroline-5-carboxylate + NADH + 2 H(+)</text>
        <dbReference type="Rhea" id="RHEA:14105"/>
        <dbReference type="ChEBI" id="CHEBI:15378"/>
        <dbReference type="ChEBI" id="CHEBI:17388"/>
        <dbReference type="ChEBI" id="CHEBI:57540"/>
        <dbReference type="ChEBI" id="CHEBI:57945"/>
        <dbReference type="ChEBI" id="CHEBI:60039"/>
        <dbReference type="EC" id="1.5.1.2"/>
    </reaction>
</comment>
<evidence type="ECO:0000256" key="3">
    <source>
        <dbReference type="ARBA" id="ARBA00022490"/>
    </source>
</evidence>
<dbReference type="FunFam" id="1.10.3730.10:FF:000001">
    <property type="entry name" value="Pyrroline-5-carboxylate reductase"/>
    <property type="match status" value="1"/>
</dbReference>
<evidence type="ECO:0000256" key="8">
    <source>
        <dbReference type="HAMAP-Rule" id="MF_01925"/>
    </source>
</evidence>
<keyword evidence="7 8" id="KW-0560">Oxidoreductase</keyword>
<sequence length="268" mass="27116">MKIGLIGCGRMGGALIEGAITAGLVASSDVLLSSRSKESAQTLADKCGAVVAENNSQVARESDLVLLGCKPYQIIDILNEISAELPGDTCLVSVAAGITLQSMEGASPEGTRIIRAMPNTPSLIGMGATGISKGSHATDADIAIAQKLLGSVGIVLETREDQLDAVTGVSGSGPAYVYTFIEELAAQGVKEGLDADDALQLATQTVIGAARMVEQSPMSPAELRNQVTSPGGTTLAGLKALTDSGFEKSVATGVAAAAARSREIAAES</sequence>
<evidence type="ECO:0000256" key="1">
    <source>
        <dbReference type="ARBA" id="ARBA00004496"/>
    </source>
</evidence>
<comment type="catalytic activity">
    <reaction evidence="8">
        <text>L-proline + NADP(+) = (S)-1-pyrroline-5-carboxylate + NADPH + 2 H(+)</text>
        <dbReference type="Rhea" id="RHEA:14109"/>
        <dbReference type="ChEBI" id="CHEBI:15378"/>
        <dbReference type="ChEBI" id="CHEBI:17388"/>
        <dbReference type="ChEBI" id="CHEBI:57783"/>
        <dbReference type="ChEBI" id="CHEBI:58349"/>
        <dbReference type="ChEBI" id="CHEBI:60039"/>
        <dbReference type="EC" id="1.5.1.2"/>
    </reaction>
</comment>
<dbReference type="HAMAP" id="MF_01925">
    <property type="entry name" value="P5C_reductase"/>
    <property type="match status" value="1"/>
</dbReference>
<evidence type="ECO:0000259" key="11">
    <source>
        <dbReference type="Pfam" id="PF03807"/>
    </source>
</evidence>
<feature type="domain" description="Pyrroline-5-carboxylate reductase dimerisation" evidence="12">
    <location>
        <begin position="160"/>
        <end position="263"/>
    </location>
</feature>
<dbReference type="PANTHER" id="PTHR11645:SF0">
    <property type="entry name" value="PYRROLINE-5-CARBOXYLATE REDUCTASE 3"/>
    <property type="match status" value="1"/>
</dbReference>
<dbReference type="GO" id="GO:0004735">
    <property type="term" value="F:pyrroline-5-carboxylate reductase activity"/>
    <property type="evidence" value="ECO:0007669"/>
    <property type="project" value="UniProtKB-UniRule"/>
</dbReference>
<gene>
    <name evidence="8 13" type="primary">proC</name>
    <name evidence="13" type="ORF">JIN83_02735</name>
</gene>
<dbReference type="Pfam" id="PF14748">
    <property type="entry name" value="P5CR_dimer"/>
    <property type="match status" value="1"/>
</dbReference>
<evidence type="ECO:0000256" key="6">
    <source>
        <dbReference type="ARBA" id="ARBA00022857"/>
    </source>
</evidence>
<dbReference type="SUPFAM" id="SSF48179">
    <property type="entry name" value="6-phosphogluconate dehydrogenase C-terminal domain-like"/>
    <property type="match status" value="1"/>
</dbReference>